<dbReference type="GO" id="GO:0016301">
    <property type="term" value="F:kinase activity"/>
    <property type="evidence" value="ECO:0007669"/>
    <property type="project" value="UniProtKB-KW"/>
</dbReference>
<reference evidence="1 2" key="1">
    <citation type="journal article" date="2018" name="Front. Plant Sci.">
        <title>Red Clover (Trifolium pratense) and Zigzag Clover (T. medium) - A Picture of Genomic Similarities and Differences.</title>
        <authorList>
            <person name="Dluhosova J."/>
            <person name="Istvanek J."/>
            <person name="Nedelnik J."/>
            <person name="Repkova J."/>
        </authorList>
    </citation>
    <scope>NUCLEOTIDE SEQUENCE [LARGE SCALE GENOMIC DNA]</scope>
    <source>
        <strain evidence="2">cv. 10/8</strain>
        <tissue evidence="1">Leaf</tissue>
    </source>
</reference>
<evidence type="ECO:0000313" key="1">
    <source>
        <dbReference type="EMBL" id="MCI20652.1"/>
    </source>
</evidence>
<feature type="non-terminal residue" evidence="1">
    <location>
        <position position="104"/>
    </location>
</feature>
<dbReference type="AlphaFoldDB" id="A0A392Q9V7"/>
<dbReference type="EMBL" id="LXQA010120933">
    <property type="protein sequence ID" value="MCI20652.1"/>
    <property type="molecule type" value="Genomic_DNA"/>
</dbReference>
<keyword evidence="1" id="KW-0675">Receptor</keyword>
<accession>A0A392Q9V7</accession>
<evidence type="ECO:0000313" key="2">
    <source>
        <dbReference type="Proteomes" id="UP000265520"/>
    </source>
</evidence>
<dbReference type="Proteomes" id="UP000265520">
    <property type="component" value="Unassembled WGS sequence"/>
</dbReference>
<comment type="caution">
    <text evidence="1">The sequence shown here is derived from an EMBL/GenBank/DDBJ whole genome shotgun (WGS) entry which is preliminary data.</text>
</comment>
<keyword evidence="2" id="KW-1185">Reference proteome</keyword>
<sequence length="104" mass="11845">MLVDIWGLWFRVLAARYGVERGSLKEGGRGGSSWWREIVKIRDGIGGLRGGWFGECVSKTNKSSTVAEMSSLGWDDGGDAWEWRRQLWAWEEEMLGKCRALLHN</sequence>
<name>A0A392Q9V7_9FABA</name>
<keyword evidence="1" id="KW-0418">Kinase</keyword>
<proteinExistence type="predicted"/>
<organism evidence="1 2">
    <name type="scientific">Trifolium medium</name>
    <dbReference type="NCBI Taxonomy" id="97028"/>
    <lineage>
        <taxon>Eukaryota</taxon>
        <taxon>Viridiplantae</taxon>
        <taxon>Streptophyta</taxon>
        <taxon>Embryophyta</taxon>
        <taxon>Tracheophyta</taxon>
        <taxon>Spermatophyta</taxon>
        <taxon>Magnoliopsida</taxon>
        <taxon>eudicotyledons</taxon>
        <taxon>Gunneridae</taxon>
        <taxon>Pentapetalae</taxon>
        <taxon>rosids</taxon>
        <taxon>fabids</taxon>
        <taxon>Fabales</taxon>
        <taxon>Fabaceae</taxon>
        <taxon>Papilionoideae</taxon>
        <taxon>50 kb inversion clade</taxon>
        <taxon>NPAAA clade</taxon>
        <taxon>Hologalegina</taxon>
        <taxon>IRL clade</taxon>
        <taxon>Trifolieae</taxon>
        <taxon>Trifolium</taxon>
    </lineage>
</organism>
<keyword evidence="1" id="KW-0808">Transferase</keyword>
<protein>
    <submittedName>
        <fullName evidence="1">Receptor-like kinase</fullName>
    </submittedName>
</protein>